<dbReference type="InterPro" id="IPR035940">
    <property type="entry name" value="CAP_sf"/>
</dbReference>
<dbReference type="Gene3D" id="3.40.33.10">
    <property type="entry name" value="CAP"/>
    <property type="match status" value="1"/>
</dbReference>
<organism evidence="2 3">
    <name type="scientific">Ditylenchus dipsaci</name>
    <dbReference type="NCBI Taxonomy" id="166011"/>
    <lineage>
        <taxon>Eukaryota</taxon>
        <taxon>Metazoa</taxon>
        <taxon>Ecdysozoa</taxon>
        <taxon>Nematoda</taxon>
        <taxon>Chromadorea</taxon>
        <taxon>Rhabditida</taxon>
        <taxon>Tylenchina</taxon>
        <taxon>Tylenchomorpha</taxon>
        <taxon>Sphaerularioidea</taxon>
        <taxon>Anguinidae</taxon>
        <taxon>Anguininae</taxon>
        <taxon>Ditylenchus</taxon>
    </lineage>
</organism>
<keyword evidence="2" id="KW-1185">Reference proteome</keyword>
<evidence type="ECO:0000313" key="2">
    <source>
        <dbReference type="Proteomes" id="UP000887574"/>
    </source>
</evidence>
<accession>A0A915CSS9</accession>
<dbReference type="InterPro" id="IPR001283">
    <property type="entry name" value="CRISP-related"/>
</dbReference>
<evidence type="ECO:0000313" key="3">
    <source>
        <dbReference type="WBParaSite" id="jg11745"/>
    </source>
</evidence>
<dbReference type="Proteomes" id="UP000887574">
    <property type="component" value="Unplaced"/>
</dbReference>
<sequence length="160" mass="17702">MPTPATQHSRNRINIGGEHLAAPYANYSDAVSRWFNEVNNQDVLATMPTNTAVDTTFKWAVVWAQTNLIGCGYARCKDVLGVLGMGMRAVLVCHYNPQGNKIPAFKWASNNSKKCSECPPDAPACHEGLCYMPLNNKTTIVTIRRSETRSGINIYILLKN</sequence>
<reference evidence="3" key="1">
    <citation type="submission" date="2022-11" db="UniProtKB">
        <authorList>
            <consortium name="WormBaseParasite"/>
        </authorList>
    </citation>
    <scope>IDENTIFICATION</scope>
</reference>
<proteinExistence type="predicted"/>
<protein>
    <submittedName>
        <fullName evidence="3">SCP domain-containing protein</fullName>
    </submittedName>
</protein>
<dbReference type="AlphaFoldDB" id="A0A915CSS9"/>
<evidence type="ECO:0000259" key="1">
    <source>
        <dbReference type="SMART" id="SM00198"/>
    </source>
</evidence>
<dbReference type="Pfam" id="PF00188">
    <property type="entry name" value="CAP"/>
    <property type="match status" value="1"/>
</dbReference>
<dbReference type="SMART" id="SM00198">
    <property type="entry name" value="SCP"/>
    <property type="match status" value="1"/>
</dbReference>
<name>A0A915CSS9_9BILA</name>
<dbReference type="SUPFAM" id="SSF55797">
    <property type="entry name" value="PR-1-like"/>
    <property type="match status" value="1"/>
</dbReference>
<feature type="domain" description="SCP" evidence="1">
    <location>
        <begin position="6"/>
        <end position="103"/>
    </location>
</feature>
<dbReference type="InterPro" id="IPR014044">
    <property type="entry name" value="CAP_dom"/>
</dbReference>
<dbReference type="WBParaSite" id="jg11745">
    <property type="protein sequence ID" value="jg11745"/>
    <property type="gene ID" value="jg11745"/>
</dbReference>
<dbReference type="PANTHER" id="PTHR10334">
    <property type="entry name" value="CYSTEINE-RICH SECRETORY PROTEIN-RELATED"/>
    <property type="match status" value="1"/>
</dbReference>